<dbReference type="PROSITE" id="PS51725">
    <property type="entry name" value="ABM"/>
    <property type="match status" value="1"/>
</dbReference>
<evidence type="ECO:0000313" key="3">
    <source>
        <dbReference type="Proteomes" id="UP000280298"/>
    </source>
</evidence>
<dbReference type="Gene3D" id="3.30.70.100">
    <property type="match status" value="1"/>
</dbReference>
<dbReference type="RefSeq" id="WP_126396140.1">
    <property type="nucleotide sequence ID" value="NZ_CP034539.1"/>
</dbReference>
<dbReference type="InterPro" id="IPR007138">
    <property type="entry name" value="ABM_dom"/>
</dbReference>
<dbReference type="InterPro" id="IPR011008">
    <property type="entry name" value="Dimeric_a/b-barrel"/>
</dbReference>
<keyword evidence="3" id="KW-1185">Reference proteome</keyword>
<dbReference type="SUPFAM" id="SSF54909">
    <property type="entry name" value="Dimeric alpha+beta barrel"/>
    <property type="match status" value="1"/>
</dbReference>
<dbReference type="GO" id="GO:0004497">
    <property type="term" value="F:monooxygenase activity"/>
    <property type="evidence" value="ECO:0007669"/>
    <property type="project" value="UniProtKB-KW"/>
</dbReference>
<protein>
    <submittedName>
        <fullName evidence="2">Antibiotic biosynthesis monooxygenase</fullName>
    </submittedName>
</protein>
<dbReference type="OrthoDB" id="165368at2"/>
<evidence type="ECO:0000259" key="1">
    <source>
        <dbReference type="PROSITE" id="PS51725"/>
    </source>
</evidence>
<sequence length="102" mass="11900">MLQENKHWSSGKWQVKEGNADEFIERWRQFLTWTKGAHQGFLGARLIRDLKNPDSFVSFAAWQDLDSMRAWQGDPGFKEHFDAAYVLCDDMQSSGYELVVEI</sequence>
<feature type="domain" description="ABM" evidence="1">
    <location>
        <begin position="7"/>
        <end position="96"/>
    </location>
</feature>
<gene>
    <name evidence="2" type="ORF">EJ357_37650</name>
</gene>
<organism evidence="2 3">
    <name type="scientific">Streptomyces cyaneochromogenes</name>
    <dbReference type="NCBI Taxonomy" id="2496836"/>
    <lineage>
        <taxon>Bacteria</taxon>
        <taxon>Bacillati</taxon>
        <taxon>Actinomycetota</taxon>
        <taxon>Actinomycetes</taxon>
        <taxon>Kitasatosporales</taxon>
        <taxon>Streptomycetaceae</taxon>
        <taxon>Streptomyces</taxon>
    </lineage>
</organism>
<dbReference type="Proteomes" id="UP000280298">
    <property type="component" value="Chromosome"/>
</dbReference>
<keyword evidence="2" id="KW-0503">Monooxygenase</keyword>
<reference evidence="2 3" key="1">
    <citation type="journal article" date="2019" name="Int. J. Syst. Evol. Microbiol.">
        <title>Streptomyces cyaneochromogenes sp. nov., a blue pigment-producing actinomycete from manganese-contaminated soil.</title>
        <authorList>
            <person name="Tang X."/>
            <person name="Zhao J."/>
            <person name="Li K."/>
            <person name="Chen Z."/>
            <person name="Sun Y."/>
            <person name="Gao J."/>
        </authorList>
    </citation>
    <scope>NUCLEOTIDE SEQUENCE [LARGE SCALE GENOMIC DNA]</scope>
    <source>
        <strain evidence="2 3">MK-45</strain>
    </source>
</reference>
<evidence type="ECO:0000313" key="2">
    <source>
        <dbReference type="EMBL" id="AZQ38482.1"/>
    </source>
</evidence>
<dbReference type="KEGG" id="scya:EJ357_37650"/>
<accession>A0A3Q9EYQ5</accession>
<keyword evidence="2" id="KW-0560">Oxidoreductase</keyword>
<name>A0A3Q9EYQ5_9ACTN</name>
<dbReference type="EMBL" id="CP034539">
    <property type="protein sequence ID" value="AZQ38482.1"/>
    <property type="molecule type" value="Genomic_DNA"/>
</dbReference>
<proteinExistence type="predicted"/>
<dbReference type="AlphaFoldDB" id="A0A3Q9EYQ5"/>
<dbReference type="Pfam" id="PF03992">
    <property type="entry name" value="ABM"/>
    <property type="match status" value="1"/>
</dbReference>